<feature type="transmembrane region" description="Helical" evidence="6">
    <location>
        <begin position="125"/>
        <end position="149"/>
    </location>
</feature>
<feature type="transmembrane region" description="Helical" evidence="6">
    <location>
        <begin position="169"/>
        <end position="187"/>
    </location>
</feature>
<feature type="transmembrane region" description="Helical" evidence="6">
    <location>
        <begin position="61"/>
        <end position="86"/>
    </location>
</feature>
<keyword evidence="3 6" id="KW-1133">Transmembrane helix</keyword>
<keyword evidence="2 6" id="KW-0812">Transmembrane</keyword>
<reference evidence="7 8" key="1">
    <citation type="submission" date="2024-09" db="EMBL/GenBank/DDBJ databases">
        <authorList>
            <person name="Lee S.D."/>
        </authorList>
    </citation>
    <scope>NUCLEOTIDE SEQUENCE [LARGE SCALE GENOMIC DNA]</scope>
    <source>
        <strain evidence="7 8">N8-3</strain>
    </source>
</reference>
<dbReference type="InterPro" id="IPR002657">
    <property type="entry name" value="BilAc:Na_symport/Acr3"/>
</dbReference>
<dbReference type="Pfam" id="PF01758">
    <property type="entry name" value="SBF"/>
    <property type="match status" value="1"/>
</dbReference>
<protein>
    <submittedName>
        <fullName evidence="7">Bile acid:sodium symporter family protein</fullName>
    </submittedName>
</protein>
<name>A0ABV6VW62_9ACTN</name>
<keyword evidence="8" id="KW-1185">Reference proteome</keyword>
<evidence type="ECO:0000256" key="1">
    <source>
        <dbReference type="ARBA" id="ARBA00004141"/>
    </source>
</evidence>
<comment type="subcellular location">
    <subcellularLocation>
        <location evidence="1">Membrane</location>
        <topology evidence="1">Multi-pass membrane protein</topology>
    </subcellularLocation>
</comment>
<dbReference type="PANTHER" id="PTHR10361:SF28">
    <property type="entry name" value="P3 PROTEIN-RELATED"/>
    <property type="match status" value="1"/>
</dbReference>
<feature type="transmembrane region" description="Helical" evidence="6">
    <location>
        <begin position="29"/>
        <end position="49"/>
    </location>
</feature>
<gene>
    <name evidence="7" type="ORF">ACEZDE_15415</name>
</gene>
<organism evidence="7 8">
    <name type="scientific">Streptacidiphilus cavernicola</name>
    <dbReference type="NCBI Taxonomy" id="3342716"/>
    <lineage>
        <taxon>Bacteria</taxon>
        <taxon>Bacillati</taxon>
        <taxon>Actinomycetota</taxon>
        <taxon>Actinomycetes</taxon>
        <taxon>Kitasatosporales</taxon>
        <taxon>Streptomycetaceae</taxon>
        <taxon>Streptacidiphilus</taxon>
    </lineage>
</organism>
<dbReference type="PANTHER" id="PTHR10361">
    <property type="entry name" value="SODIUM-BILE ACID COTRANSPORTER"/>
    <property type="match status" value="1"/>
</dbReference>
<keyword evidence="4 6" id="KW-0472">Membrane</keyword>
<sequence length="366" mass="37512">MLVTYTLAAVLPGPGESLRAVPLGRFGGVGFPLQAGLLALVVFNAGLTARSELLPTLLRRPGPLLLGIAVNALLPALLLAAGSVAAQGWHSQREAQSLLVGLALIGAMPVAAGATVYAQGGEGNATLTLGLVVGSTLLSPLTIPFGLHLGGFLTTGDYAADLHESARTAGSLFTTLTVVLPCALGLLTGRLVALLGLELTPVLPAVRLFNLIVVITLSYTNACGALEPVVRRPDPDFLLLVVLAAAAMCGVSFLTGWVVAGRLRFGRPDAIALTYASGMNNSSAGAVLAATRIPDHPLVLLPILAYSMLQKVLAGSVHRLLPPPDLPDPPDLLDESDPDPGPALAQGQASRVRPSQSVSFRTPGST</sequence>
<dbReference type="RefSeq" id="WP_380536725.1">
    <property type="nucleotide sequence ID" value="NZ_JBHFAB010000010.1"/>
</dbReference>
<evidence type="ECO:0000256" key="2">
    <source>
        <dbReference type="ARBA" id="ARBA00022692"/>
    </source>
</evidence>
<evidence type="ECO:0000313" key="8">
    <source>
        <dbReference type="Proteomes" id="UP001592531"/>
    </source>
</evidence>
<evidence type="ECO:0000256" key="5">
    <source>
        <dbReference type="SAM" id="MobiDB-lite"/>
    </source>
</evidence>
<feature type="transmembrane region" description="Helical" evidence="6">
    <location>
        <begin position="98"/>
        <end position="118"/>
    </location>
</feature>
<dbReference type="InterPro" id="IPR038770">
    <property type="entry name" value="Na+/solute_symporter_sf"/>
</dbReference>
<dbReference type="Proteomes" id="UP001592531">
    <property type="component" value="Unassembled WGS sequence"/>
</dbReference>
<evidence type="ECO:0000313" key="7">
    <source>
        <dbReference type="EMBL" id="MFC1418020.1"/>
    </source>
</evidence>
<feature type="transmembrane region" description="Helical" evidence="6">
    <location>
        <begin position="237"/>
        <end position="260"/>
    </location>
</feature>
<dbReference type="InterPro" id="IPR004710">
    <property type="entry name" value="Bilac:Na_transpt"/>
</dbReference>
<accession>A0ABV6VW62</accession>
<evidence type="ECO:0000256" key="3">
    <source>
        <dbReference type="ARBA" id="ARBA00022989"/>
    </source>
</evidence>
<evidence type="ECO:0000256" key="6">
    <source>
        <dbReference type="SAM" id="Phobius"/>
    </source>
</evidence>
<comment type="caution">
    <text evidence="7">The sequence shown here is derived from an EMBL/GenBank/DDBJ whole genome shotgun (WGS) entry which is preliminary data.</text>
</comment>
<feature type="compositionally biased region" description="Polar residues" evidence="5">
    <location>
        <begin position="347"/>
        <end position="366"/>
    </location>
</feature>
<feature type="transmembrane region" description="Helical" evidence="6">
    <location>
        <begin position="199"/>
        <end position="217"/>
    </location>
</feature>
<feature type="region of interest" description="Disordered" evidence="5">
    <location>
        <begin position="323"/>
        <end position="366"/>
    </location>
</feature>
<dbReference type="Gene3D" id="1.20.1530.20">
    <property type="match status" value="1"/>
</dbReference>
<dbReference type="EMBL" id="JBHFAB010000010">
    <property type="protein sequence ID" value="MFC1418020.1"/>
    <property type="molecule type" value="Genomic_DNA"/>
</dbReference>
<proteinExistence type="predicted"/>
<evidence type="ECO:0000256" key="4">
    <source>
        <dbReference type="ARBA" id="ARBA00023136"/>
    </source>
</evidence>